<keyword evidence="2" id="KW-0012">Acyltransferase</keyword>
<dbReference type="EMBL" id="SSCJ01000015">
    <property type="protein sequence ID" value="MDI4510920.1"/>
    <property type="molecule type" value="Genomic_DNA"/>
</dbReference>
<evidence type="ECO:0000256" key="1">
    <source>
        <dbReference type="ARBA" id="ARBA00022679"/>
    </source>
</evidence>
<accession>A0AAW6TJW5</accession>
<dbReference type="Gene3D" id="3.40.630.30">
    <property type="match status" value="1"/>
</dbReference>
<dbReference type="CDD" id="cd04301">
    <property type="entry name" value="NAT_SF"/>
    <property type="match status" value="1"/>
</dbReference>
<evidence type="ECO:0000313" key="4">
    <source>
        <dbReference type="EMBL" id="MDI4510920.1"/>
    </source>
</evidence>
<dbReference type="InterPro" id="IPR000182">
    <property type="entry name" value="GNAT_dom"/>
</dbReference>
<evidence type="ECO:0000259" key="3">
    <source>
        <dbReference type="PROSITE" id="PS51186"/>
    </source>
</evidence>
<comment type="caution">
    <text evidence="4">The sequence shown here is derived from an EMBL/GenBank/DDBJ whole genome shotgun (WGS) entry which is preliminary data.</text>
</comment>
<dbReference type="SUPFAM" id="SSF55729">
    <property type="entry name" value="Acyl-CoA N-acyltransferases (Nat)"/>
    <property type="match status" value="1"/>
</dbReference>
<dbReference type="InterPro" id="IPR051016">
    <property type="entry name" value="Diverse_Substrate_AcTransf"/>
</dbReference>
<sequence>MQILPLTAQDKTNWQALWQGYLEFYQTDLPQATTENTWQKIIDETSPIFGFGAFLDDKLIGFVHVVLHPNTWNTTDCCYFEDLFVKENGRGKGVGRMLIKYVYQFAKDKNCNRVYWVTQEGNVSARRLYDHIAKKTDFVQYRHAL</sequence>
<reference evidence="4" key="1">
    <citation type="submission" date="2019-04" db="EMBL/GenBank/DDBJ databases">
        <title>Moraxella osloensis CCUG 73412, isolated from corneal scrapings as causative agent of keratitis.</title>
        <authorList>
            <person name="Connolly G."/>
            <person name="Jaen-Luchoro D."/>
            <person name="Pinyeiro-Iglesias B."/>
            <person name="Curry A."/>
            <person name="Knowles S."/>
            <person name="Moore E.R.B."/>
        </authorList>
    </citation>
    <scope>NUCLEOTIDE SEQUENCE</scope>
    <source>
        <strain evidence="4">CCUG 73412</strain>
    </source>
</reference>
<dbReference type="InterPro" id="IPR016181">
    <property type="entry name" value="Acyl_CoA_acyltransferase"/>
</dbReference>
<gene>
    <name evidence="4" type="ORF">E6P75_12020</name>
</gene>
<dbReference type="PANTHER" id="PTHR10545:SF42">
    <property type="entry name" value="ACETYLTRANSFERASE"/>
    <property type="match status" value="1"/>
</dbReference>
<dbReference type="Pfam" id="PF00583">
    <property type="entry name" value="Acetyltransf_1"/>
    <property type="match status" value="1"/>
</dbReference>
<keyword evidence="1" id="KW-0808">Transferase</keyword>
<feature type="domain" description="N-acetyltransferase" evidence="3">
    <location>
        <begin position="1"/>
        <end position="145"/>
    </location>
</feature>
<organism evidence="4">
    <name type="scientific">Faucicola osloensis</name>
    <name type="common">Moraxella osloensis</name>
    <dbReference type="NCBI Taxonomy" id="34062"/>
    <lineage>
        <taxon>Bacteria</taxon>
        <taxon>Pseudomonadati</taxon>
        <taxon>Pseudomonadota</taxon>
        <taxon>Gammaproteobacteria</taxon>
        <taxon>Moraxellales</taxon>
        <taxon>Moraxellaceae</taxon>
        <taxon>Faucicola</taxon>
    </lineage>
</organism>
<name>A0AAW6TJW5_FAUOS</name>
<dbReference type="AlphaFoldDB" id="A0AAW6TJW5"/>
<dbReference type="GO" id="GO:0008080">
    <property type="term" value="F:N-acetyltransferase activity"/>
    <property type="evidence" value="ECO:0007669"/>
    <property type="project" value="TreeGrafter"/>
</dbReference>
<dbReference type="PROSITE" id="PS51186">
    <property type="entry name" value="GNAT"/>
    <property type="match status" value="1"/>
</dbReference>
<evidence type="ECO:0000256" key="2">
    <source>
        <dbReference type="ARBA" id="ARBA00023315"/>
    </source>
</evidence>
<protein>
    <submittedName>
        <fullName evidence="4">GNAT family N-acetyltransferase</fullName>
    </submittedName>
</protein>
<proteinExistence type="predicted"/>
<dbReference type="PANTHER" id="PTHR10545">
    <property type="entry name" value="DIAMINE N-ACETYLTRANSFERASE"/>
    <property type="match status" value="1"/>
</dbReference>